<keyword evidence="4" id="KW-1185">Reference proteome</keyword>
<protein>
    <submittedName>
        <fullName evidence="1">Uncharacterized protein</fullName>
    </submittedName>
</protein>
<dbReference type="AlphaFoldDB" id="A0A4R8V1K0"/>
<organism evidence="1 3">
    <name type="scientific">Cryobacterium flavum</name>
    <dbReference type="NCBI Taxonomy" id="1424659"/>
    <lineage>
        <taxon>Bacteria</taxon>
        <taxon>Bacillati</taxon>
        <taxon>Actinomycetota</taxon>
        <taxon>Actinomycetes</taxon>
        <taxon>Micrococcales</taxon>
        <taxon>Microbacteriaceae</taxon>
        <taxon>Cryobacterium</taxon>
    </lineage>
</organism>
<dbReference type="EMBL" id="SOFD01000028">
    <property type="protein sequence ID" value="TFB76097.1"/>
    <property type="molecule type" value="Genomic_DNA"/>
</dbReference>
<dbReference type="Proteomes" id="UP000298252">
    <property type="component" value="Unassembled WGS sequence"/>
</dbReference>
<sequence>MTITQPAHATEIRARYRLQEQILTRFDFGPCPDGGPMPREKYSRAIYAWRVNVSAAVDFYGSEAGRAAWALADERLDADLFDAWEEVRRRRNLRSYSIVRDQTKPSEALVKAYGARVKAAGGGWPVRPAEPASLS</sequence>
<reference evidence="2 4" key="2">
    <citation type="submission" date="2019-03" db="EMBL/GenBank/DDBJ databases">
        <title>Genomics of glacier-inhabiting Cryobacterium strains.</title>
        <authorList>
            <person name="Liu Q."/>
            <person name="Xin Y.-H."/>
        </authorList>
    </citation>
    <scope>NUCLEOTIDE SEQUENCE [LARGE SCALE GENOMIC DNA]</scope>
    <source>
        <strain evidence="2 4">Hh8</strain>
    </source>
</reference>
<evidence type="ECO:0000313" key="2">
    <source>
        <dbReference type="EMBL" id="TFB76097.1"/>
    </source>
</evidence>
<accession>A0A4R8V1K0</accession>
<name>A0A4R8V1K0_9MICO</name>
<dbReference type="Proteomes" id="UP000199639">
    <property type="component" value="Unassembled WGS sequence"/>
</dbReference>
<gene>
    <name evidence="2" type="ORF">E3O21_11625</name>
    <name evidence="1" type="ORF">SAMN05216368_10925</name>
</gene>
<dbReference type="EMBL" id="FNIB01000009">
    <property type="protein sequence ID" value="SDO00614.1"/>
    <property type="molecule type" value="Genomic_DNA"/>
</dbReference>
<evidence type="ECO:0000313" key="3">
    <source>
        <dbReference type="Proteomes" id="UP000199639"/>
    </source>
</evidence>
<dbReference type="RefSeq" id="WP_134505275.1">
    <property type="nucleotide sequence ID" value="NZ_FNIB01000009.1"/>
</dbReference>
<proteinExistence type="predicted"/>
<evidence type="ECO:0000313" key="4">
    <source>
        <dbReference type="Proteomes" id="UP000298252"/>
    </source>
</evidence>
<evidence type="ECO:0000313" key="1">
    <source>
        <dbReference type="EMBL" id="SDO00614.1"/>
    </source>
</evidence>
<reference evidence="1 3" key="1">
    <citation type="submission" date="2016-10" db="EMBL/GenBank/DDBJ databases">
        <authorList>
            <person name="Varghese N."/>
            <person name="Submissions S."/>
        </authorList>
    </citation>
    <scope>NUCLEOTIDE SEQUENCE [LARGE SCALE GENOMIC DNA]</scope>
    <source>
        <strain evidence="1 3">CGMCC 1.11215</strain>
    </source>
</reference>